<dbReference type="RefSeq" id="WP_086324943.1">
    <property type="nucleotide sequence ID" value="NZ_NGLB01000001.1"/>
</dbReference>
<evidence type="ECO:0000313" key="1">
    <source>
        <dbReference type="EMBL" id="OTO00479.1"/>
    </source>
</evidence>
<evidence type="ECO:0000313" key="2">
    <source>
        <dbReference type="Proteomes" id="UP000194737"/>
    </source>
</evidence>
<name>A0AB73P4L0_ENTFC</name>
<dbReference type="Proteomes" id="UP000194737">
    <property type="component" value="Unassembled WGS sequence"/>
</dbReference>
<organism evidence="1 2">
    <name type="scientific">Enterococcus faecium</name>
    <name type="common">Streptococcus faecium</name>
    <dbReference type="NCBI Taxonomy" id="1352"/>
    <lineage>
        <taxon>Bacteria</taxon>
        <taxon>Bacillati</taxon>
        <taxon>Bacillota</taxon>
        <taxon>Bacilli</taxon>
        <taxon>Lactobacillales</taxon>
        <taxon>Enterococcaceae</taxon>
        <taxon>Enterococcus</taxon>
    </lineage>
</organism>
<reference evidence="1 2" key="1">
    <citation type="submission" date="2017-05" db="EMBL/GenBank/DDBJ databases">
        <title>The Genome Sequence of Enterococcus faecium 6F2_DIV0138.</title>
        <authorList>
            <consortium name="The Broad Institute Genomics Platform"/>
            <consortium name="The Broad Institute Genomic Center for Infectious Diseases"/>
            <person name="Earl A."/>
            <person name="Manson A."/>
            <person name="Schwartman J."/>
            <person name="Gilmore M."/>
            <person name="Abouelleil A."/>
            <person name="Cao P."/>
            <person name="Chapman S."/>
            <person name="Cusick C."/>
            <person name="Shea T."/>
            <person name="Young S."/>
            <person name="Neafsey D."/>
            <person name="Nusbaum C."/>
            <person name="Birren B."/>
        </authorList>
    </citation>
    <scope>NUCLEOTIDE SEQUENCE [LARGE SCALE GENOMIC DNA]</scope>
    <source>
        <strain evidence="1 2">6F2_DIV0138</strain>
    </source>
</reference>
<dbReference type="EMBL" id="NGLB01000001">
    <property type="protein sequence ID" value="OTO00479.1"/>
    <property type="molecule type" value="Genomic_DNA"/>
</dbReference>
<sequence>MKISEEKIKQFTQLLDGLTASQFSLLVQKAKVFYSSQQDKVQLTDEDLKRVETSCLRDLT</sequence>
<gene>
    <name evidence="1" type="ORF">A5804_001989</name>
</gene>
<accession>A0AB73P4L0</accession>
<comment type="caution">
    <text evidence="1">The sequence shown here is derived from an EMBL/GenBank/DDBJ whole genome shotgun (WGS) entry which is preliminary data.</text>
</comment>
<dbReference type="AlphaFoldDB" id="A0AB73P4L0"/>
<protein>
    <submittedName>
        <fullName evidence="1">Uncharacterized protein</fullName>
    </submittedName>
</protein>
<proteinExistence type="predicted"/>